<reference evidence="2 3" key="1">
    <citation type="submission" date="2021-02" db="EMBL/GenBank/DDBJ databases">
        <title>Porcisia hertigi Genome sequencing and assembly.</title>
        <authorList>
            <person name="Almutairi H."/>
            <person name="Gatherer D."/>
        </authorList>
    </citation>
    <scope>NUCLEOTIDE SEQUENCE [LARGE SCALE GENOMIC DNA]</scope>
    <source>
        <strain evidence="2 3">C119</strain>
    </source>
</reference>
<organism evidence="2 3">
    <name type="scientific">Porcisia hertigi</name>
    <dbReference type="NCBI Taxonomy" id="2761500"/>
    <lineage>
        <taxon>Eukaryota</taxon>
        <taxon>Discoba</taxon>
        <taxon>Euglenozoa</taxon>
        <taxon>Kinetoplastea</taxon>
        <taxon>Metakinetoplastina</taxon>
        <taxon>Trypanosomatida</taxon>
        <taxon>Trypanosomatidae</taxon>
        <taxon>Leishmaniinae</taxon>
        <taxon>Porcisia</taxon>
    </lineage>
</organism>
<evidence type="ECO:0000313" key="2">
    <source>
        <dbReference type="EMBL" id="KAG5496252.1"/>
    </source>
</evidence>
<comment type="caution">
    <text evidence="2">The sequence shown here is derived from an EMBL/GenBank/DDBJ whole genome shotgun (WGS) entry which is preliminary data.</text>
</comment>
<sequence>MHDYQYRLEVVSVLPPEVLARPEDSSQRKLILRCARRDALMEGTAAPSTFEVRNAPSFENIFISLVTVDHANGSEHVEARSSEPLLVGGPHRTVGAVWVPLNAIPVVEPVAAAAAPPPVCRIFLAWSMTRMDGRPIRADHLEIPGKESPLAGLPAAEGSPSPTHLNSSRRDLTLNPYGAPTDGLNAGTTPEVASPSTTTTSVVATLIPCPLPPRVIVAPGVLALQNVHRGEVAPLPIATIGAGLARQSSSTGNASGLLSAEASSGPVLVLPSVFGNNAANTETSAAERKAHVYALLGAEQKSAQRVVVSARGDSSRSSGDHAGGIRAVVPHGSVVNAEGSSTTFAGAGSPQVAERQVSWLEDVGTLQSSPLTVLSSSKARNAATSPQSPPSGPAAESSEIATRLEEGTEDSGAPAVHVGSRGHDSAPAEDGAEHPTWVDYYASSTQAIGFVPLQTRYRNLYTVPSPYLLDRLRNEMVPRIASSSSLPSAQPAPVISHELWRERHRERNVCRWITTSDSAQEEIRREHEARQNPVAPLALLEANGPENTAPSSTSPLVLVKGSYTEASAEPALTVLRQRALHGLRRHRVMY</sequence>
<feature type="region of interest" description="Disordered" evidence="1">
    <location>
        <begin position="375"/>
        <end position="432"/>
    </location>
</feature>
<dbReference type="AlphaFoldDB" id="A0A836L3X4"/>
<proteinExistence type="predicted"/>
<dbReference type="EMBL" id="JAFJZO010000032">
    <property type="protein sequence ID" value="KAG5496252.1"/>
    <property type="molecule type" value="Genomic_DNA"/>
</dbReference>
<protein>
    <submittedName>
        <fullName evidence="2">Uncharacterized protein</fullName>
    </submittedName>
</protein>
<name>A0A836L3X4_9TRYP</name>
<feature type="region of interest" description="Disordered" evidence="1">
    <location>
        <begin position="144"/>
        <end position="181"/>
    </location>
</feature>
<dbReference type="Proteomes" id="UP000674318">
    <property type="component" value="Chromosome 32"/>
</dbReference>
<dbReference type="RefSeq" id="XP_067754735.1">
    <property type="nucleotide sequence ID" value="XM_067898578.1"/>
</dbReference>
<accession>A0A836L3X4</accession>
<dbReference type="KEGG" id="phet:94288655"/>
<evidence type="ECO:0000256" key="1">
    <source>
        <dbReference type="SAM" id="MobiDB-lite"/>
    </source>
</evidence>
<evidence type="ECO:0000313" key="3">
    <source>
        <dbReference type="Proteomes" id="UP000674318"/>
    </source>
</evidence>
<dbReference type="OrthoDB" id="266081at2759"/>
<gene>
    <name evidence="2" type="ORF">JKF63_02553</name>
</gene>
<keyword evidence="3" id="KW-1185">Reference proteome</keyword>
<feature type="compositionally biased region" description="Low complexity" evidence="1">
    <location>
        <begin position="307"/>
        <end position="317"/>
    </location>
</feature>
<dbReference type="GeneID" id="94288655"/>
<feature type="region of interest" description="Disordered" evidence="1">
    <location>
        <begin position="307"/>
        <end position="326"/>
    </location>
</feature>